<reference evidence="2 3" key="1">
    <citation type="submission" date="2022-03" db="EMBL/GenBank/DDBJ databases">
        <authorList>
            <person name="Jo J.-H."/>
            <person name="Im W.-T."/>
        </authorList>
    </citation>
    <scope>NUCLEOTIDE SEQUENCE [LARGE SCALE GENOMIC DNA]</scope>
    <source>
        <strain evidence="2 3">MA9</strain>
    </source>
</reference>
<dbReference type="InterPro" id="IPR001015">
    <property type="entry name" value="Ferrochelatase"/>
</dbReference>
<organism evidence="2 3">
    <name type="scientific">Solibacillus palustris</name>
    <dbReference type="NCBI Taxonomy" id="2908203"/>
    <lineage>
        <taxon>Bacteria</taxon>
        <taxon>Bacillati</taxon>
        <taxon>Bacillota</taxon>
        <taxon>Bacilli</taxon>
        <taxon>Bacillales</taxon>
        <taxon>Caryophanaceae</taxon>
        <taxon>Solibacillus</taxon>
    </lineage>
</organism>
<accession>A0ABS9UDH0</accession>
<dbReference type="GO" id="GO:0016829">
    <property type="term" value="F:lyase activity"/>
    <property type="evidence" value="ECO:0007669"/>
    <property type="project" value="UniProtKB-KW"/>
</dbReference>
<evidence type="ECO:0000256" key="1">
    <source>
        <dbReference type="RuleBase" id="RU004185"/>
    </source>
</evidence>
<proteinExistence type="inferred from homology"/>
<comment type="similarity">
    <text evidence="1">Belongs to the ferrochelatase family.</text>
</comment>
<dbReference type="SUPFAM" id="SSF53800">
    <property type="entry name" value="Chelatase"/>
    <property type="match status" value="1"/>
</dbReference>
<protein>
    <submittedName>
        <fullName evidence="2">Ferrochelatase</fullName>
        <ecNumber evidence="2">4.99.1.1</ecNumber>
    </submittedName>
</protein>
<sequence length="193" mass="21051">MNTLVMHASGGGAVHAEVAALLEGQNVRHIALDSWHTDENIVTVYADRVSRAFSWLPITVQNDSHVLFTVHSQPIDPEKNAEYVAQFEQLAQAIVKKAGIENFHITYRSSGGKANWLAPDVKDKIKELHAAGATGFVTCELLALSADVESYSEVGKECQDVCKELNVPFSVAEFPSDSFDTVVALAELVKKNI</sequence>
<gene>
    <name evidence="2" type="ORF">LZ480_10860</name>
</gene>
<dbReference type="PANTHER" id="PTHR11108">
    <property type="entry name" value="FERROCHELATASE"/>
    <property type="match status" value="1"/>
</dbReference>
<evidence type="ECO:0000313" key="2">
    <source>
        <dbReference type="EMBL" id="MCH7322392.1"/>
    </source>
</evidence>
<dbReference type="RefSeq" id="WP_241369450.1">
    <property type="nucleotide sequence ID" value="NZ_JAKZFC010000003.1"/>
</dbReference>
<dbReference type="Gene3D" id="3.40.50.1400">
    <property type="match status" value="2"/>
</dbReference>
<keyword evidence="2" id="KW-0456">Lyase</keyword>
<keyword evidence="3" id="KW-1185">Reference proteome</keyword>
<dbReference type="EC" id="4.99.1.1" evidence="2"/>
<dbReference type="EMBL" id="JAKZFC010000003">
    <property type="protein sequence ID" value="MCH7322392.1"/>
    <property type="molecule type" value="Genomic_DNA"/>
</dbReference>
<dbReference type="Pfam" id="PF00762">
    <property type="entry name" value="Ferrochelatase"/>
    <property type="match status" value="1"/>
</dbReference>
<name>A0ABS9UDH0_9BACL</name>
<comment type="caution">
    <text evidence="2">The sequence shown here is derived from an EMBL/GenBank/DDBJ whole genome shotgun (WGS) entry which is preliminary data.</text>
</comment>
<dbReference type="PANTHER" id="PTHR11108:SF1">
    <property type="entry name" value="FERROCHELATASE, MITOCHONDRIAL"/>
    <property type="match status" value="1"/>
</dbReference>
<dbReference type="Proteomes" id="UP001316087">
    <property type="component" value="Unassembled WGS sequence"/>
</dbReference>
<evidence type="ECO:0000313" key="3">
    <source>
        <dbReference type="Proteomes" id="UP001316087"/>
    </source>
</evidence>